<evidence type="ECO:0000313" key="2">
    <source>
        <dbReference type="Proteomes" id="UP000006045"/>
    </source>
</evidence>
<reference evidence="1 2" key="1">
    <citation type="submission" date="2012-08" db="EMBL/GenBank/DDBJ databases">
        <title>The genome of cave-isolated P. fluorescens strain R124 demonstrates phenotypic adaptation to the mineral environment.</title>
        <authorList>
            <person name="Barton M.D."/>
            <person name="Petronio M."/>
            <person name="Giarrizzo J.G."/>
            <person name="Bowling B.V."/>
            <person name="Barton H.A."/>
        </authorList>
    </citation>
    <scope>NUCLEOTIDE SEQUENCE [LARGE SCALE GENOMIC DNA]</scope>
    <source>
        <strain evidence="1 2">R124</strain>
    </source>
</reference>
<organism evidence="1 2">
    <name type="scientific">Pseudomonas fluorescens R124</name>
    <dbReference type="NCBI Taxonomy" id="743713"/>
    <lineage>
        <taxon>Bacteria</taxon>
        <taxon>Pseudomonadati</taxon>
        <taxon>Pseudomonadota</taxon>
        <taxon>Gammaproteobacteria</taxon>
        <taxon>Pseudomonadales</taxon>
        <taxon>Pseudomonadaceae</taxon>
        <taxon>Pseudomonas</taxon>
    </lineage>
</organism>
<proteinExistence type="predicted"/>
<evidence type="ECO:0000313" key="1">
    <source>
        <dbReference type="EMBL" id="EJZ56432.1"/>
    </source>
</evidence>
<dbReference type="Proteomes" id="UP000006045">
    <property type="component" value="Chromosome"/>
</dbReference>
<dbReference type="EMBL" id="CM001561">
    <property type="protein sequence ID" value="EJZ56432.1"/>
    <property type="molecule type" value="Genomic_DNA"/>
</dbReference>
<accession>A0A7U9GRQ4</accession>
<sequence length="181" mass="19915">MFQPYGGGRHLCVGDPACILQPGAEDVFHQMPTNPRTLVAASPDQMHVAFLHFGAADAHVAHQFFERHDPAHGIAQGRAVHGDVTEHAPGVGQDEIGRVETKQRIARVLAEIIEQAFMGFARQAQAVVAQLLRLQSGCRQRRLDGHAQLLGMAHVFEQRRNRGEAERLHDPNSLIKACVSE</sequence>
<gene>
    <name evidence="1" type="ORF">I1A_000740</name>
</gene>
<dbReference type="AlphaFoldDB" id="A0A7U9GRQ4"/>
<protein>
    <submittedName>
        <fullName evidence="1">Uncharacterized protein</fullName>
    </submittedName>
</protein>
<name>A0A7U9GRQ4_PSEFL</name>